<feature type="domain" description="Solute-binding protein family 3/N-terminal" evidence="3">
    <location>
        <begin position="39"/>
        <end position="258"/>
    </location>
</feature>
<dbReference type="Pfam" id="PF00497">
    <property type="entry name" value="SBP_bac_3"/>
    <property type="match status" value="1"/>
</dbReference>
<evidence type="ECO:0000313" key="4">
    <source>
        <dbReference type="EMBL" id="RZS58359.1"/>
    </source>
</evidence>
<keyword evidence="5" id="KW-1185">Reference proteome</keyword>
<name>A0A4Q7LWY1_9BURK</name>
<dbReference type="Gene3D" id="3.40.190.10">
    <property type="entry name" value="Periplasmic binding protein-like II"/>
    <property type="match status" value="2"/>
</dbReference>
<dbReference type="CDD" id="cd01007">
    <property type="entry name" value="PBP2_BvgS_HisK_like"/>
    <property type="match status" value="1"/>
</dbReference>
<sequence>MSYVGIGWAVSAVLLALGWPLRARADVPAVVPGTPALPVVRFAPEADYGPFVYRDADGRIRGLSVDLLDQVARHAGVSMQTLPARPLAEILAGAQRGEVDLITSLRPTPERAAYLGFTRPYVQVDAIAVGRAGTPGPDLRDLSGRKVAVGAGYAVEHFVRQAYPQVVWQGVADDRVGLALLRAGQVDAAVADVASVHFIVTQQGWPALALGRPVGFSYPLSFAWRKDLPELGAALEAGLAALTPDERAVVLQRWLPAEALAVIDDRRLPLLAVGVAALLAGAVTVLLARRRRARQAQRS</sequence>
<reference evidence="4 5" key="1">
    <citation type="submission" date="2019-02" db="EMBL/GenBank/DDBJ databases">
        <title>Genomic Encyclopedia of Type Strains, Phase IV (KMG-IV): sequencing the most valuable type-strain genomes for metagenomic binning, comparative biology and taxonomic classification.</title>
        <authorList>
            <person name="Goeker M."/>
        </authorList>
    </citation>
    <scope>NUCLEOTIDE SEQUENCE [LARGE SCALE GENOMIC DNA]</scope>
    <source>
        <strain evidence="4 5">DSM 10617</strain>
    </source>
</reference>
<dbReference type="SMART" id="SM00062">
    <property type="entry name" value="PBPb"/>
    <property type="match status" value="1"/>
</dbReference>
<gene>
    <name evidence="4" type="ORF">EV685_0651</name>
</gene>
<evidence type="ECO:0000259" key="3">
    <source>
        <dbReference type="SMART" id="SM00062"/>
    </source>
</evidence>
<dbReference type="AlphaFoldDB" id="A0A4Q7LWY1"/>
<dbReference type="SUPFAM" id="SSF53850">
    <property type="entry name" value="Periplasmic binding protein-like II"/>
    <property type="match status" value="1"/>
</dbReference>
<evidence type="ECO:0000256" key="1">
    <source>
        <dbReference type="ARBA" id="ARBA00022729"/>
    </source>
</evidence>
<keyword evidence="2" id="KW-0812">Transmembrane</keyword>
<evidence type="ECO:0000256" key="2">
    <source>
        <dbReference type="SAM" id="Phobius"/>
    </source>
</evidence>
<evidence type="ECO:0000313" key="5">
    <source>
        <dbReference type="Proteomes" id="UP000293433"/>
    </source>
</evidence>
<keyword evidence="2" id="KW-0472">Membrane</keyword>
<dbReference type="EMBL" id="SGWV01000007">
    <property type="protein sequence ID" value="RZS58359.1"/>
    <property type="molecule type" value="Genomic_DNA"/>
</dbReference>
<dbReference type="RefSeq" id="WP_165396700.1">
    <property type="nucleotide sequence ID" value="NZ_SGWV01000007.1"/>
</dbReference>
<dbReference type="InterPro" id="IPR001638">
    <property type="entry name" value="Solute-binding_3/MltF_N"/>
</dbReference>
<keyword evidence="1" id="KW-0732">Signal</keyword>
<dbReference type="Proteomes" id="UP000293433">
    <property type="component" value="Unassembled WGS sequence"/>
</dbReference>
<dbReference type="PANTHER" id="PTHR35936">
    <property type="entry name" value="MEMBRANE-BOUND LYTIC MUREIN TRANSGLYCOSYLASE F"/>
    <property type="match status" value="1"/>
</dbReference>
<protein>
    <submittedName>
        <fullName evidence="4">ABC-type amino acid transport substrate-binding protein</fullName>
    </submittedName>
</protein>
<organism evidence="4 5">
    <name type="scientific">Sphaerotilus mobilis</name>
    <dbReference type="NCBI Taxonomy" id="47994"/>
    <lineage>
        <taxon>Bacteria</taxon>
        <taxon>Pseudomonadati</taxon>
        <taxon>Pseudomonadota</taxon>
        <taxon>Betaproteobacteria</taxon>
        <taxon>Burkholderiales</taxon>
        <taxon>Sphaerotilaceae</taxon>
        <taxon>Sphaerotilus</taxon>
    </lineage>
</organism>
<accession>A0A4Q7LWY1</accession>
<keyword evidence="2" id="KW-1133">Transmembrane helix</keyword>
<feature type="transmembrane region" description="Helical" evidence="2">
    <location>
        <begin position="268"/>
        <end position="288"/>
    </location>
</feature>
<comment type="caution">
    <text evidence="4">The sequence shown here is derived from an EMBL/GenBank/DDBJ whole genome shotgun (WGS) entry which is preliminary data.</text>
</comment>
<proteinExistence type="predicted"/>